<keyword evidence="1" id="KW-0472">Membrane</keyword>
<dbReference type="STRING" id="573321.SAMN04488505_103228"/>
<gene>
    <name evidence="2" type="ORF">SAMN04488505_103228</name>
</gene>
<feature type="transmembrane region" description="Helical" evidence="1">
    <location>
        <begin position="20"/>
        <end position="42"/>
    </location>
</feature>
<proteinExistence type="predicted"/>
<dbReference type="OrthoDB" id="677860at2"/>
<reference evidence="2 3" key="1">
    <citation type="submission" date="2016-10" db="EMBL/GenBank/DDBJ databases">
        <authorList>
            <person name="de Groot N.N."/>
        </authorList>
    </citation>
    <scope>NUCLEOTIDE SEQUENCE [LARGE SCALE GENOMIC DNA]</scope>
    <source>
        <strain evidence="2 3">DSM 21039</strain>
    </source>
</reference>
<accession>A0A1H7V6C0</accession>
<keyword evidence="1" id="KW-0812">Transmembrane</keyword>
<dbReference type="Proteomes" id="UP000198984">
    <property type="component" value="Unassembled WGS sequence"/>
</dbReference>
<protein>
    <submittedName>
        <fullName evidence="2">Uncharacterized protein</fullName>
    </submittedName>
</protein>
<evidence type="ECO:0000313" key="3">
    <source>
        <dbReference type="Proteomes" id="UP000198984"/>
    </source>
</evidence>
<keyword evidence="1" id="KW-1133">Transmembrane helix</keyword>
<sequence>MKKFFRALYAAWVRFGMLLGYINIRVILSILFFIIVTPVGLLRRLAGKDSLRIRQFKKGRGSVMVNRDHVYIKEDLLHTF</sequence>
<keyword evidence="3" id="KW-1185">Reference proteome</keyword>
<organism evidence="2 3">
    <name type="scientific">Chitinophaga rupis</name>
    <dbReference type="NCBI Taxonomy" id="573321"/>
    <lineage>
        <taxon>Bacteria</taxon>
        <taxon>Pseudomonadati</taxon>
        <taxon>Bacteroidota</taxon>
        <taxon>Chitinophagia</taxon>
        <taxon>Chitinophagales</taxon>
        <taxon>Chitinophagaceae</taxon>
        <taxon>Chitinophaga</taxon>
    </lineage>
</organism>
<dbReference type="AlphaFoldDB" id="A0A1H7V6C0"/>
<dbReference type="InterPro" id="IPR045781">
    <property type="entry name" value="SxtJ"/>
</dbReference>
<evidence type="ECO:0000313" key="2">
    <source>
        <dbReference type="EMBL" id="SEM04654.1"/>
    </source>
</evidence>
<dbReference type="RefSeq" id="WP_143081016.1">
    <property type="nucleotide sequence ID" value="NZ_FOBB01000003.1"/>
</dbReference>
<evidence type="ECO:0000256" key="1">
    <source>
        <dbReference type="SAM" id="Phobius"/>
    </source>
</evidence>
<dbReference type="EMBL" id="FOBB01000003">
    <property type="protein sequence ID" value="SEM04654.1"/>
    <property type="molecule type" value="Genomic_DNA"/>
</dbReference>
<name>A0A1H7V6C0_9BACT</name>
<dbReference type="Pfam" id="PF19588">
    <property type="entry name" value="SxtJ"/>
    <property type="match status" value="1"/>
</dbReference>